<reference evidence="1" key="1">
    <citation type="submission" date="2018-06" db="EMBL/GenBank/DDBJ databases">
        <authorList>
            <person name="Zhirakovskaya E."/>
        </authorList>
    </citation>
    <scope>NUCLEOTIDE SEQUENCE</scope>
</reference>
<dbReference type="EMBL" id="UOFB01000277">
    <property type="protein sequence ID" value="VAW48596.1"/>
    <property type="molecule type" value="Genomic_DNA"/>
</dbReference>
<protein>
    <submittedName>
        <fullName evidence="1">Uncharacterized protein</fullName>
    </submittedName>
</protein>
<name>A0A3B0WW71_9ZZZZ</name>
<organism evidence="1">
    <name type="scientific">hydrothermal vent metagenome</name>
    <dbReference type="NCBI Taxonomy" id="652676"/>
    <lineage>
        <taxon>unclassified sequences</taxon>
        <taxon>metagenomes</taxon>
        <taxon>ecological metagenomes</taxon>
    </lineage>
</organism>
<feature type="non-terminal residue" evidence="1">
    <location>
        <position position="1"/>
    </location>
</feature>
<gene>
    <name evidence="1" type="ORF">MNBD_GAMMA04-1599</name>
</gene>
<evidence type="ECO:0000313" key="1">
    <source>
        <dbReference type="EMBL" id="VAW48596.1"/>
    </source>
</evidence>
<dbReference type="AlphaFoldDB" id="A0A3B0WW71"/>
<accession>A0A3B0WW71</accession>
<sequence>FLSHELPVNTIQIVPQKPITSTQSTQVALIDIHI</sequence>
<proteinExistence type="predicted"/>